<reference evidence="2" key="1">
    <citation type="submission" date="2023-03" db="EMBL/GenBank/DDBJ databases">
        <title>Massive genome expansion in bonnet fungi (Mycena s.s.) driven by repeated elements and novel gene families across ecological guilds.</title>
        <authorList>
            <consortium name="Lawrence Berkeley National Laboratory"/>
            <person name="Harder C.B."/>
            <person name="Miyauchi S."/>
            <person name="Viragh M."/>
            <person name="Kuo A."/>
            <person name="Thoen E."/>
            <person name="Andreopoulos B."/>
            <person name="Lu D."/>
            <person name="Skrede I."/>
            <person name="Drula E."/>
            <person name="Henrissat B."/>
            <person name="Morin E."/>
            <person name="Kohler A."/>
            <person name="Barry K."/>
            <person name="LaButti K."/>
            <person name="Morin E."/>
            <person name="Salamov A."/>
            <person name="Lipzen A."/>
            <person name="Mereny Z."/>
            <person name="Hegedus B."/>
            <person name="Baldrian P."/>
            <person name="Stursova M."/>
            <person name="Weitz H."/>
            <person name="Taylor A."/>
            <person name="Grigoriev I.V."/>
            <person name="Nagy L.G."/>
            <person name="Martin F."/>
            <person name="Kauserud H."/>
        </authorList>
    </citation>
    <scope>NUCLEOTIDE SEQUENCE</scope>
    <source>
        <strain evidence="2">9144</strain>
    </source>
</reference>
<gene>
    <name evidence="2" type="ORF">GGX14DRAFT_652991</name>
</gene>
<proteinExistence type="predicted"/>
<dbReference type="Proteomes" id="UP001219525">
    <property type="component" value="Unassembled WGS sequence"/>
</dbReference>
<keyword evidence="3" id="KW-1185">Reference proteome</keyword>
<comment type="caution">
    <text evidence="2">The sequence shown here is derived from an EMBL/GenBank/DDBJ whole genome shotgun (WGS) entry which is preliminary data.</text>
</comment>
<protein>
    <submittedName>
        <fullName evidence="2">Uncharacterized protein</fullName>
    </submittedName>
</protein>
<feature type="compositionally biased region" description="Gly residues" evidence="1">
    <location>
        <begin position="1"/>
        <end position="16"/>
    </location>
</feature>
<feature type="region of interest" description="Disordered" evidence="1">
    <location>
        <begin position="1"/>
        <end position="36"/>
    </location>
</feature>
<evidence type="ECO:0000256" key="1">
    <source>
        <dbReference type="SAM" id="MobiDB-lite"/>
    </source>
</evidence>
<name>A0AAD6Y8V8_9AGAR</name>
<dbReference type="AlphaFoldDB" id="A0AAD6Y8V8"/>
<evidence type="ECO:0000313" key="2">
    <source>
        <dbReference type="EMBL" id="KAJ7202820.1"/>
    </source>
</evidence>
<evidence type="ECO:0000313" key="3">
    <source>
        <dbReference type="Proteomes" id="UP001219525"/>
    </source>
</evidence>
<sequence>MFGCRCGRGGTPGQGAPGRVAGVGNRPPVRARGSTPRLDWKVGDQQHISLTPRVTPLEDGVRGWLECFTRTSILGTCSGRGTEAAEIIDEVEDVLRVDCQDTSGNWAIMSTRLRFSAILKAN</sequence>
<accession>A0AAD6Y8V8</accession>
<dbReference type="EMBL" id="JARJCW010000053">
    <property type="protein sequence ID" value="KAJ7202820.1"/>
    <property type="molecule type" value="Genomic_DNA"/>
</dbReference>
<organism evidence="2 3">
    <name type="scientific">Mycena pura</name>
    <dbReference type="NCBI Taxonomy" id="153505"/>
    <lineage>
        <taxon>Eukaryota</taxon>
        <taxon>Fungi</taxon>
        <taxon>Dikarya</taxon>
        <taxon>Basidiomycota</taxon>
        <taxon>Agaricomycotina</taxon>
        <taxon>Agaricomycetes</taxon>
        <taxon>Agaricomycetidae</taxon>
        <taxon>Agaricales</taxon>
        <taxon>Marasmiineae</taxon>
        <taxon>Mycenaceae</taxon>
        <taxon>Mycena</taxon>
    </lineage>
</organism>